<gene>
    <name evidence="6" type="ORF">ACFQGP_10890</name>
</gene>
<dbReference type="InterPro" id="IPR046348">
    <property type="entry name" value="SIS_dom_sf"/>
</dbReference>
<dbReference type="GO" id="GO:0016853">
    <property type="term" value="F:isomerase activity"/>
    <property type="evidence" value="ECO:0007669"/>
    <property type="project" value="UniProtKB-KW"/>
</dbReference>
<keyword evidence="7" id="KW-1185">Reference proteome</keyword>
<comment type="caution">
    <text evidence="6">The sequence shown here is derived from an EMBL/GenBank/DDBJ whole genome shotgun (WGS) entry which is preliminary data.</text>
</comment>
<accession>A0ABW1RE38</accession>
<keyword evidence="3 5" id="KW-0324">Glycolysis</keyword>
<dbReference type="EC" id="5.3.1.9" evidence="1 5"/>
<dbReference type="PANTHER" id="PTHR11469">
    <property type="entry name" value="GLUCOSE-6-PHOSPHATE ISOMERASE"/>
    <property type="match status" value="1"/>
</dbReference>
<dbReference type="PRINTS" id="PR00662">
    <property type="entry name" value="G6PISOMERASE"/>
</dbReference>
<dbReference type="PROSITE" id="PS51463">
    <property type="entry name" value="P_GLUCOSE_ISOMERASE_3"/>
    <property type="match status" value="1"/>
</dbReference>
<evidence type="ECO:0000313" key="7">
    <source>
        <dbReference type="Proteomes" id="UP001596289"/>
    </source>
</evidence>
<dbReference type="InterPro" id="IPR018189">
    <property type="entry name" value="Phosphoglucose_isomerase_CS"/>
</dbReference>
<dbReference type="Gene3D" id="3.40.50.10490">
    <property type="entry name" value="Glucose-6-phosphate isomerase like protein, domain 1"/>
    <property type="match status" value="2"/>
</dbReference>
<keyword evidence="2 5" id="KW-0312">Gluconeogenesis</keyword>
<dbReference type="EMBL" id="JBHSSL010000090">
    <property type="protein sequence ID" value="MFC6171068.1"/>
    <property type="molecule type" value="Genomic_DNA"/>
</dbReference>
<proteinExistence type="inferred from homology"/>
<dbReference type="InterPro" id="IPR035482">
    <property type="entry name" value="SIS_PGI_2"/>
</dbReference>
<evidence type="ECO:0000256" key="3">
    <source>
        <dbReference type="ARBA" id="ARBA00023152"/>
    </source>
</evidence>
<dbReference type="PROSITE" id="PS00174">
    <property type="entry name" value="P_GLUCOSE_ISOMERASE_2"/>
    <property type="match status" value="1"/>
</dbReference>
<keyword evidence="4 5" id="KW-0413">Isomerase</keyword>
<dbReference type="Pfam" id="PF00342">
    <property type="entry name" value="PGI"/>
    <property type="match status" value="1"/>
</dbReference>
<sequence length="423" mass="47038">MLTITPKMTINFSATDFAAYQQAHLEQLHQVQQTQPDTDLQHNDLGWLTVDKWADATQLTHLKNLATQVQATADVLVIVGVGGSNQAARAVIEAFAQQHGQVKIIYAGTNLSAAYYQRLLNDLAEQEVYVDVIAKNFATLEPGIGFRIFKPFLQQKYGANYAQHLFVTGTRGSHLEQLAQAEGYPFLTFPTDIGGRFSVFSDVGLFPIAVAGIDITALVQGAQTMRAQLQANNGGNNPAFQYASLRNYLHQQGKSVEVLGHFEPQLDFFGRWWTQLFAESEGKRNKGLLPLALTYSEDLHSMGQYIQQGQRQLLETMLVIDQPRHDLSIQASDVTDDFDYLTGQTLTQINQVAEKATITAHQASGVPVIELHLPKLDLTTFGELFYFFEYAVFISGLILEVDPFNQPGVEAYKQLMFTGLGKK</sequence>
<dbReference type="InterPro" id="IPR001672">
    <property type="entry name" value="G6P_Isomerase"/>
</dbReference>
<dbReference type="PANTHER" id="PTHR11469:SF1">
    <property type="entry name" value="GLUCOSE-6-PHOSPHATE ISOMERASE"/>
    <property type="match status" value="1"/>
</dbReference>
<name>A0ABW1RE38_9LACO</name>
<organism evidence="6 7">
    <name type="scientific">Loigolactobacillus jiayinensis</name>
    <dbReference type="NCBI Taxonomy" id="2486016"/>
    <lineage>
        <taxon>Bacteria</taxon>
        <taxon>Bacillati</taxon>
        <taxon>Bacillota</taxon>
        <taxon>Bacilli</taxon>
        <taxon>Lactobacillales</taxon>
        <taxon>Lactobacillaceae</taxon>
        <taxon>Loigolactobacillus</taxon>
    </lineage>
</organism>
<evidence type="ECO:0000256" key="4">
    <source>
        <dbReference type="ARBA" id="ARBA00023235"/>
    </source>
</evidence>
<dbReference type="Proteomes" id="UP001596289">
    <property type="component" value="Unassembled WGS sequence"/>
</dbReference>
<dbReference type="CDD" id="cd05016">
    <property type="entry name" value="SIS_PGI_2"/>
    <property type="match status" value="1"/>
</dbReference>
<reference evidence="7" key="1">
    <citation type="journal article" date="2019" name="Int. J. Syst. Evol. Microbiol.">
        <title>The Global Catalogue of Microorganisms (GCM) 10K type strain sequencing project: providing services to taxonomists for standard genome sequencing and annotation.</title>
        <authorList>
            <consortium name="The Broad Institute Genomics Platform"/>
            <consortium name="The Broad Institute Genome Sequencing Center for Infectious Disease"/>
            <person name="Wu L."/>
            <person name="Ma J."/>
        </authorList>
    </citation>
    <scope>NUCLEOTIDE SEQUENCE [LARGE SCALE GENOMIC DNA]</scope>
    <source>
        <strain evidence="7">CCM 8904</strain>
    </source>
</reference>
<evidence type="ECO:0000256" key="1">
    <source>
        <dbReference type="ARBA" id="ARBA00011952"/>
    </source>
</evidence>
<comment type="catalytic activity">
    <reaction evidence="5">
        <text>alpha-D-glucose 6-phosphate = beta-D-fructose 6-phosphate</text>
        <dbReference type="Rhea" id="RHEA:11816"/>
        <dbReference type="ChEBI" id="CHEBI:57634"/>
        <dbReference type="ChEBI" id="CHEBI:58225"/>
        <dbReference type="EC" id="5.3.1.9"/>
    </reaction>
</comment>
<evidence type="ECO:0000256" key="2">
    <source>
        <dbReference type="ARBA" id="ARBA00022432"/>
    </source>
</evidence>
<dbReference type="RefSeq" id="WP_125554123.1">
    <property type="nucleotide sequence ID" value="NZ_JBHSSL010000090.1"/>
</dbReference>
<comment type="similarity">
    <text evidence="5">Belongs to the GPI family.</text>
</comment>
<protein>
    <recommendedName>
        <fullName evidence="1 5">Glucose-6-phosphate isomerase</fullName>
        <ecNumber evidence="1 5">5.3.1.9</ecNumber>
    </recommendedName>
</protein>
<comment type="pathway">
    <text evidence="5">Carbohydrate degradation; glycolysis; D-glyceraldehyde 3-phosphate and glycerone phosphate from D-glucose: step 2/4.</text>
</comment>
<evidence type="ECO:0000256" key="5">
    <source>
        <dbReference type="RuleBase" id="RU000612"/>
    </source>
</evidence>
<evidence type="ECO:0000313" key="6">
    <source>
        <dbReference type="EMBL" id="MFC6171068.1"/>
    </source>
</evidence>
<dbReference type="SUPFAM" id="SSF53697">
    <property type="entry name" value="SIS domain"/>
    <property type="match status" value="1"/>
</dbReference>